<feature type="compositionally biased region" description="Polar residues" evidence="8">
    <location>
        <begin position="1"/>
        <end position="17"/>
    </location>
</feature>
<dbReference type="PANTHER" id="PTHR43330">
    <property type="entry name" value="METHIONINE AMINOPEPTIDASE"/>
    <property type="match status" value="1"/>
</dbReference>
<feature type="binding site" evidence="6">
    <location>
        <position position="215"/>
    </location>
    <ligand>
        <name>substrate</name>
    </ligand>
</feature>
<proteinExistence type="inferred from homology"/>
<dbReference type="NCBIfam" id="TIGR00500">
    <property type="entry name" value="met_pdase_I"/>
    <property type="match status" value="1"/>
</dbReference>
<comment type="caution">
    <text evidence="10">The sequence shown here is derived from an EMBL/GenBank/DDBJ whole genome shotgun (WGS) entry which is preliminary data.</text>
</comment>
<evidence type="ECO:0000256" key="8">
    <source>
        <dbReference type="SAM" id="MobiDB-lite"/>
    </source>
</evidence>
<comment type="subunit">
    <text evidence="6">Monomer.</text>
</comment>
<organism evidence="10 11">
    <name type="scientific">Pseudoclavibacter endophyticus</name>
    <dbReference type="NCBI Taxonomy" id="1778590"/>
    <lineage>
        <taxon>Bacteria</taxon>
        <taxon>Bacillati</taxon>
        <taxon>Actinomycetota</taxon>
        <taxon>Actinomycetes</taxon>
        <taxon>Micrococcales</taxon>
        <taxon>Microbacteriaceae</taxon>
        <taxon>Pseudoclavibacter</taxon>
    </lineage>
</organism>
<protein>
    <recommendedName>
        <fullName evidence="6 7">Methionine aminopeptidase</fullName>
        <shortName evidence="6">MAP</shortName>
        <shortName evidence="6">MetAP</shortName>
        <ecNumber evidence="6 7">3.4.11.18</ecNumber>
    </recommendedName>
    <alternativeName>
        <fullName evidence="6">Peptidase M</fullName>
    </alternativeName>
</protein>
<sequence>MPKNPSTGLLTPGTVTPQRPVPASIARPHYVGRPAPEPWSGGDVYAEDDIERIGRAGSIAAAALAHLEQFVAPGVTTDELDAIAHDFLVERGAYPSCLGYRGFPKAICTSLNEVVCHGIPDDTVLDDGDILNVDCTAFVDGVHGDTNRMYLVGEVDDESRLLVERTREALRRGIKAVKPGREVNVIGRVIEKYAKRFGYGVVRDYTGHGVGKPFHSGLVIPHYDSDQQRDTIEVGMVFTIEPMLTIGGGHEWTLWDDDWTVVTADGSRTAQWEHTIVVREHGAEVLTLASGDDWGL</sequence>
<keyword evidence="3 6" id="KW-0645">Protease</keyword>
<evidence type="ECO:0000256" key="5">
    <source>
        <dbReference type="ARBA" id="ARBA00022801"/>
    </source>
</evidence>
<keyword evidence="11" id="KW-1185">Reference proteome</keyword>
<gene>
    <name evidence="6 10" type="primary">map</name>
    <name evidence="10" type="ORF">F8O04_07260</name>
</gene>
<dbReference type="RefSeq" id="WP_158028589.1">
    <property type="nucleotide sequence ID" value="NZ_BMHG01000001.1"/>
</dbReference>
<dbReference type="CDD" id="cd01086">
    <property type="entry name" value="MetAP1"/>
    <property type="match status" value="1"/>
</dbReference>
<keyword evidence="5 6" id="KW-0378">Hydrolase</keyword>
<dbReference type="PANTHER" id="PTHR43330:SF16">
    <property type="entry name" value="METHIONINE AMINOPEPTIDASE 2"/>
    <property type="match status" value="1"/>
</dbReference>
<dbReference type="GO" id="GO:0006508">
    <property type="term" value="P:proteolysis"/>
    <property type="evidence" value="ECO:0007669"/>
    <property type="project" value="UniProtKB-KW"/>
</dbReference>
<feature type="binding site" evidence="6">
    <location>
        <position position="241"/>
    </location>
    <ligand>
        <name>a divalent metal cation</name>
        <dbReference type="ChEBI" id="CHEBI:60240"/>
        <label>2</label>
        <note>catalytic</note>
    </ligand>
</feature>
<dbReference type="GO" id="GO:0046872">
    <property type="term" value="F:metal ion binding"/>
    <property type="evidence" value="ECO:0007669"/>
    <property type="project" value="UniProtKB-UniRule"/>
</dbReference>
<dbReference type="InterPro" id="IPR000994">
    <property type="entry name" value="Pept_M24"/>
</dbReference>
<accession>A0A6H9WTI9</accession>
<evidence type="ECO:0000313" key="10">
    <source>
        <dbReference type="EMBL" id="KAB1650005.1"/>
    </source>
</evidence>
<feature type="binding site" evidence="6">
    <location>
        <position position="273"/>
    </location>
    <ligand>
        <name>a divalent metal cation</name>
        <dbReference type="ChEBI" id="CHEBI:60240"/>
        <label>1</label>
    </ligand>
</feature>
<dbReference type="GO" id="GO:0005829">
    <property type="term" value="C:cytosol"/>
    <property type="evidence" value="ECO:0007669"/>
    <property type="project" value="TreeGrafter"/>
</dbReference>
<feature type="binding site" evidence="6">
    <location>
        <position position="117"/>
    </location>
    <ligand>
        <name>substrate</name>
    </ligand>
</feature>
<feature type="region of interest" description="Disordered" evidence="8">
    <location>
        <begin position="1"/>
        <end position="21"/>
    </location>
</feature>
<comment type="cofactor">
    <cofactor evidence="6">
        <name>Co(2+)</name>
        <dbReference type="ChEBI" id="CHEBI:48828"/>
    </cofactor>
    <cofactor evidence="6">
        <name>Zn(2+)</name>
        <dbReference type="ChEBI" id="CHEBI:29105"/>
    </cofactor>
    <cofactor evidence="6">
        <name>Mn(2+)</name>
        <dbReference type="ChEBI" id="CHEBI:29035"/>
    </cofactor>
    <cofactor evidence="6">
        <name>Fe(2+)</name>
        <dbReference type="ChEBI" id="CHEBI:29033"/>
    </cofactor>
    <text evidence="6">Binds 2 divalent metal cations per subunit. Has a high-affinity and a low affinity metal-binding site. The true nature of the physiological cofactor is under debate. The enzyme is active with cobalt, zinc, manganese or divalent iron ions. Most likely, methionine aminopeptidases function as mononuclear Fe(2+)-metalloproteases under physiological conditions, and the catalytically relevant metal-binding site has been assigned to the histidine-containing high-affinity site.</text>
</comment>
<dbReference type="HAMAP" id="MF_01974">
    <property type="entry name" value="MetAP_1"/>
    <property type="match status" value="1"/>
</dbReference>
<dbReference type="Proteomes" id="UP000431744">
    <property type="component" value="Unassembled WGS sequence"/>
</dbReference>
<evidence type="ECO:0000256" key="6">
    <source>
        <dbReference type="HAMAP-Rule" id="MF_01974"/>
    </source>
</evidence>
<evidence type="ECO:0000256" key="1">
    <source>
        <dbReference type="ARBA" id="ARBA00002521"/>
    </source>
</evidence>
<name>A0A6H9WTI9_9MICO</name>
<keyword evidence="2 6" id="KW-0031">Aminopeptidase</keyword>
<feature type="binding site" evidence="6">
    <location>
        <position position="208"/>
    </location>
    <ligand>
        <name>a divalent metal cation</name>
        <dbReference type="ChEBI" id="CHEBI:60240"/>
        <label>2</label>
        <note>catalytic</note>
    </ligand>
</feature>
<dbReference type="GO" id="GO:0004239">
    <property type="term" value="F:initiator methionyl aminopeptidase activity"/>
    <property type="evidence" value="ECO:0007669"/>
    <property type="project" value="UniProtKB-UniRule"/>
</dbReference>
<dbReference type="InterPro" id="IPR002467">
    <property type="entry name" value="Pept_M24A_MAP1"/>
</dbReference>
<dbReference type="InterPro" id="IPR001714">
    <property type="entry name" value="Pept_M24_MAP"/>
</dbReference>
<evidence type="ECO:0000256" key="2">
    <source>
        <dbReference type="ARBA" id="ARBA00022438"/>
    </source>
</evidence>
<dbReference type="PRINTS" id="PR00599">
    <property type="entry name" value="MAPEPTIDASE"/>
</dbReference>
<dbReference type="Gene3D" id="3.90.230.10">
    <property type="entry name" value="Creatinase/methionine aminopeptidase superfamily"/>
    <property type="match status" value="1"/>
</dbReference>
<dbReference type="EC" id="3.4.11.18" evidence="6 7"/>
<comment type="function">
    <text evidence="1 6">Removes the N-terminal methionine from nascent proteins. The N-terminal methionine is often cleaved when the second residue in the primary sequence is small and uncharged (Met-Ala-, Cys, Gly, Pro, Ser, Thr, or Val). Requires deformylation of the N(alpha)-formylated initiator methionine before it can be hydrolyzed.</text>
</comment>
<feature type="domain" description="Peptidase M24" evidence="9">
    <location>
        <begin position="52"/>
        <end position="280"/>
    </location>
</feature>
<dbReference type="InterPro" id="IPR036005">
    <property type="entry name" value="Creatinase/aminopeptidase-like"/>
</dbReference>
<dbReference type="AlphaFoldDB" id="A0A6H9WTI9"/>
<comment type="similarity">
    <text evidence="6">Belongs to the peptidase M24A family. Methionine aminopeptidase type 1 subfamily.</text>
</comment>
<feature type="binding site" evidence="6">
    <location>
        <position position="145"/>
    </location>
    <ligand>
        <name>a divalent metal cation</name>
        <dbReference type="ChEBI" id="CHEBI:60240"/>
        <label>2</label>
        <note>catalytic</note>
    </ligand>
</feature>
<evidence type="ECO:0000259" key="9">
    <source>
        <dbReference type="Pfam" id="PF00557"/>
    </source>
</evidence>
<evidence type="ECO:0000256" key="3">
    <source>
        <dbReference type="ARBA" id="ARBA00022670"/>
    </source>
</evidence>
<feature type="binding site" evidence="6">
    <location>
        <position position="134"/>
    </location>
    <ligand>
        <name>a divalent metal cation</name>
        <dbReference type="ChEBI" id="CHEBI:60240"/>
        <label>1</label>
    </ligand>
</feature>
<keyword evidence="4 6" id="KW-0479">Metal-binding</keyword>
<dbReference type="EMBL" id="WBJY01000001">
    <property type="protein sequence ID" value="KAB1650005.1"/>
    <property type="molecule type" value="Genomic_DNA"/>
</dbReference>
<evidence type="ECO:0000256" key="4">
    <source>
        <dbReference type="ARBA" id="ARBA00022723"/>
    </source>
</evidence>
<feature type="binding site" evidence="6">
    <location>
        <position position="273"/>
    </location>
    <ligand>
        <name>a divalent metal cation</name>
        <dbReference type="ChEBI" id="CHEBI:60240"/>
        <label>2</label>
        <note>catalytic</note>
    </ligand>
</feature>
<feature type="binding site" evidence="6">
    <location>
        <position position="145"/>
    </location>
    <ligand>
        <name>a divalent metal cation</name>
        <dbReference type="ChEBI" id="CHEBI:60240"/>
        <label>1</label>
    </ligand>
</feature>
<comment type="catalytic activity">
    <reaction evidence="6 7">
        <text>Release of N-terminal amino acids, preferentially methionine, from peptides and arylamides.</text>
        <dbReference type="EC" id="3.4.11.18"/>
    </reaction>
</comment>
<dbReference type="GO" id="GO:0070006">
    <property type="term" value="F:metalloaminopeptidase activity"/>
    <property type="evidence" value="ECO:0007669"/>
    <property type="project" value="UniProtKB-UniRule"/>
</dbReference>
<dbReference type="SUPFAM" id="SSF55920">
    <property type="entry name" value="Creatinase/aminopeptidase"/>
    <property type="match status" value="1"/>
</dbReference>
<evidence type="ECO:0000313" key="11">
    <source>
        <dbReference type="Proteomes" id="UP000431744"/>
    </source>
</evidence>
<dbReference type="OrthoDB" id="9802055at2"/>
<evidence type="ECO:0000256" key="7">
    <source>
        <dbReference type="RuleBase" id="RU003653"/>
    </source>
</evidence>
<reference evidence="10 11" key="1">
    <citation type="submission" date="2019-09" db="EMBL/GenBank/DDBJ databases">
        <title>Phylogeny of genus Pseudoclavibacter and closely related genus.</title>
        <authorList>
            <person name="Li Y."/>
        </authorList>
    </citation>
    <scope>NUCLEOTIDE SEQUENCE [LARGE SCALE GENOMIC DNA]</scope>
    <source>
        <strain evidence="10 11">EGI 60007</strain>
    </source>
</reference>
<dbReference type="PROSITE" id="PS00680">
    <property type="entry name" value="MAP_1"/>
    <property type="match status" value="1"/>
</dbReference>
<dbReference type="Pfam" id="PF00557">
    <property type="entry name" value="Peptidase_M24"/>
    <property type="match status" value="1"/>
</dbReference>